<evidence type="ECO:0000259" key="6">
    <source>
        <dbReference type="PROSITE" id="PS51670"/>
    </source>
</evidence>
<evidence type="ECO:0000256" key="5">
    <source>
        <dbReference type="SAM" id="SignalP"/>
    </source>
</evidence>
<keyword evidence="3 4" id="KW-1015">Disulfide bond</keyword>
<comment type="caution">
    <text evidence="4">Lacks conserved residue(s) required for the propagation of feature annotation.</text>
</comment>
<feature type="chain" id="PRO_5045672292" description="ShKT domain-containing protein" evidence="5">
    <location>
        <begin position="21"/>
        <end position="244"/>
    </location>
</feature>
<dbReference type="InterPro" id="IPR003582">
    <property type="entry name" value="ShKT_dom"/>
</dbReference>
<keyword evidence="2" id="KW-0677">Repeat</keyword>
<evidence type="ECO:0000256" key="2">
    <source>
        <dbReference type="ARBA" id="ARBA00022737"/>
    </source>
</evidence>
<gene>
    <name evidence="7" type="ORF">PLOB_00000600</name>
</gene>
<dbReference type="PROSITE" id="PS50092">
    <property type="entry name" value="TSP1"/>
    <property type="match status" value="1"/>
</dbReference>
<feature type="signal peptide" evidence="5">
    <location>
        <begin position="1"/>
        <end position="20"/>
    </location>
</feature>
<dbReference type="PRINTS" id="PR01705">
    <property type="entry name" value="TSP1REPEAT"/>
</dbReference>
<accession>A0ABN8MRI8</accession>
<dbReference type="SMART" id="SM00254">
    <property type="entry name" value="ShKT"/>
    <property type="match status" value="1"/>
</dbReference>
<dbReference type="Gene3D" id="2.20.100.10">
    <property type="entry name" value="Thrombospondin type-1 (TSP1) repeat"/>
    <property type="match status" value="1"/>
</dbReference>
<evidence type="ECO:0000256" key="4">
    <source>
        <dbReference type="PROSITE-ProRule" id="PRU01005"/>
    </source>
</evidence>
<evidence type="ECO:0000313" key="7">
    <source>
        <dbReference type="EMBL" id="CAH3032535.1"/>
    </source>
</evidence>
<keyword evidence="8" id="KW-1185">Reference proteome</keyword>
<dbReference type="Pfam" id="PF01822">
    <property type="entry name" value="WSC"/>
    <property type="match status" value="1"/>
</dbReference>
<reference evidence="7 8" key="1">
    <citation type="submission" date="2022-05" db="EMBL/GenBank/DDBJ databases">
        <authorList>
            <consortium name="Genoscope - CEA"/>
            <person name="William W."/>
        </authorList>
    </citation>
    <scope>NUCLEOTIDE SEQUENCE [LARGE SCALE GENOMIC DNA]</scope>
</reference>
<feature type="disulfide bond" evidence="4">
    <location>
        <begin position="227"/>
        <end position="240"/>
    </location>
</feature>
<evidence type="ECO:0000256" key="3">
    <source>
        <dbReference type="ARBA" id="ARBA00023157"/>
    </source>
</evidence>
<dbReference type="PANTHER" id="PTHR22906">
    <property type="entry name" value="PROPERDIN"/>
    <property type="match status" value="1"/>
</dbReference>
<evidence type="ECO:0000313" key="8">
    <source>
        <dbReference type="Proteomes" id="UP001159405"/>
    </source>
</evidence>
<name>A0ABN8MRI8_9CNID</name>
<evidence type="ECO:0000256" key="1">
    <source>
        <dbReference type="ARBA" id="ARBA00022656"/>
    </source>
</evidence>
<dbReference type="SUPFAM" id="SSF82895">
    <property type="entry name" value="TSP-1 type 1 repeat"/>
    <property type="match status" value="1"/>
</dbReference>
<dbReference type="Proteomes" id="UP001159405">
    <property type="component" value="Unassembled WGS sequence"/>
</dbReference>
<dbReference type="Pfam" id="PF01549">
    <property type="entry name" value="ShK"/>
    <property type="match status" value="1"/>
</dbReference>
<dbReference type="InterPro" id="IPR002889">
    <property type="entry name" value="WSC_carb-bd"/>
</dbReference>
<proteinExistence type="predicted"/>
<dbReference type="PROSITE" id="PS51670">
    <property type="entry name" value="SHKT"/>
    <property type="match status" value="1"/>
</dbReference>
<feature type="non-terminal residue" evidence="7">
    <location>
        <position position="1"/>
    </location>
</feature>
<dbReference type="InterPro" id="IPR052065">
    <property type="entry name" value="Compl_asym_regulator"/>
</dbReference>
<dbReference type="InterPro" id="IPR000884">
    <property type="entry name" value="TSP1_rpt"/>
</dbReference>
<dbReference type="SMART" id="SM00209">
    <property type="entry name" value="TSP1"/>
    <property type="match status" value="1"/>
</dbReference>
<dbReference type="Pfam" id="PF00090">
    <property type="entry name" value="TSP_1"/>
    <property type="match status" value="1"/>
</dbReference>
<protein>
    <recommendedName>
        <fullName evidence="6">ShKT domain-containing protein</fullName>
    </recommendedName>
</protein>
<comment type="caution">
    <text evidence="7">The sequence shown here is derived from an EMBL/GenBank/DDBJ whole genome shotgun (WGS) entry which is preliminary data.</text>
</comment>
<dbReference type="InterPro" id="IPR036383">
    <property type="entry name" value="TSP1_rpt_sf"/>
</dbReference>
<dbReference type="EMBL" id="CALNXK010000001">
    <property type="protein sequence ID" value="CAH3032535.1"/>
    <property type="molecule type" value="Genomic_DNA"/>
</dbReference>
<sequence length="244" mass="27970">FSPFCFPLLIFYFKKSCILSALDNVEDADECIEYEKVGCFWDFLVKPRPLPLLVENYRSTFDWNDPRETIKREVSNCARKISQRGYTYFGLQFYGECWSGENATKTFDRDGSTDRCLMVVNNKDYEKCDDSRDELCAGIEFSNYVYRIIHAVDGMFSAWSGWSQCSASCEEGQRKRTRSCNNPSPSKCGKKCIGNTEEVVPCNTQPCSQPCEDTNSDCKLYEELGLCNNPDVIKNCRKSCEECS</sequence>
<feature type="domain" description="ShKT" evidence="6">
    <location>
        <begin position="211"/>
        <end position="243"/>
    </location>
</feature>
<organism evidence="7 8">
    <name type="scientific">Porites lobata</name>
    <dbReference type="NCBI Taxonomy" id="104759"/>
    <lineage>
        <taxon>Eukaryota</taxon>
        <taxon>Metazoa</taxon>
        <taxon>Cnidaria</taxon>
        <taxon>Anthozoa</taxon>
        <taxon>Hexacorallia</taxon>
        <taxon>Scleractinia</taxon>
        <taxon>Fungiina</taxon>
        <taxon>Poritidae</taxon>
        <taxon>Porites</taxon>
    </lineage>
</organism>
<feature type="disulfide bond" evidence="4">
    <location>
        <begin position="218"/>
        <end position="236"/>
    </location>
</feature>
<keyword evidence="5" id="KW-0732">Signal</keyword>
<keyword evidence="1" id="KW-0800">Toxin</keyword>
<dbReference type="PANTHER" id="PTHR22906:SF53">
    <property type="entry name" value="HEMICENTIN-1"/>
    <property type="match status" value="1"/>
</dbReference>